<evidence type="ECO:0000256" key="1">
    <source>
        <dbReference type="ARBA" id="ARBA00010537"/>
    </source>
</evidence>
<reference evidence="12 13" key="1">
    <citation type="submission" date="2016-09" db="EMBL/GenBank/DDBJ databases">
        <title>Complete genome of Desulfosporosinus sp. OL.</title>
        <authorList>
            <person name="Mardanov A."/>
            <person name="Beletsky A."/>
            <person name="Panova A."/>
            <person name="Karnachuk O."/>
            <person name="Ravin N."/>
        </authorList>
    </citation>
    <scope>NUCLEOTIDE SEQUENCE [LARGE SCALE GENOMIC DNA]</scope>
    <source>
        <strain evidence="12 13">OL</strain>
    </source>
</reference>
<organism evidence="12 13">
    <name type="scientific">Desulfosporosinus metallidurans</name>
    <dbReference type="NCBI Taxonomy" id="1888891"/>
    <lineage>
        <taxon>Bacteria</taxon>
        <taxon>Bacillati</taxon>
        <taxon>Bacillota</taxon>
        <taxon>Clostridia</taxon>
        <taxon>Eubacteriales</taxon>
        <taxon>Desulfitobacteriaceae</taxon>
        <taxon>Desulfosporosinus</taxon>
    </lineage>
</organism>
<evidence type="ECO:0000256" key="5">
    <source>
        <dbReference type="ARBA" id="ARBA00022980"/>
    </source>
</evidence>
<dbReference type="AlphaFoldDB" id="A0A1Q8QYJ0"/>
<dbReference type="InterPro" id="IPR006519">
    <property type="entry name" value="Ribosomal_uL11_bac-typ"/>
</dbReference>
<dbReference type="InterPro" id="IPR036796">
    <property type="entry name" value="Ribosomal_uL11_N_sf"/>
</dbReference>
<evidence type="ECO:0000256" key="7">
    <source>
        <dbReference type="HAMAP-Rule" id="MF_00736"/>
    </source>
</evidence>
<dbReference type="Gene3D" id="1.10.10.250">
    <property type="entry name" value="Ribosomal protein L11, C-terminal domain"/>
    <property type="match status" value="1"/>
</dbReference>
<name>A0A1Q8QYJ0_9FIRM</name>
<gene>
    <name evidence="7" type="primary">rplK</name>
    <name evidence="12" type="ORF">DSOL_1748</name>
</gene>
<dbReference type="InterPro" id="IPR020784">
    <property type="entry name" value="Ribosomal_uL11_N"/>
</dbReference>
<dbReference type="PROSITE" id="PS00359">
    <property type="entry name" value="RIBOSOMAL_L11"/>
    <property type="match status" value="1"/>
</dbReference>
<evidence type="ECO:0000256" key="3">
    <source>
        <dbReference type="ARBA" id="ARBA00022730"/>
    </source>
</evidence>
<keyword evidence="13" id="KW-1185">Reference proteome</keyword>
<dbReference type="PANTHER" id="PTHR11661">
    <property type="entry name" value="60S RIBOSOMAL PROTEIN L12"/>
    <property type="match status" value="1"/>
</dbReference>
<dbReference type="PANTHER" id="PTHR11661:SF1">
    <property type="entry name" value="LARGE RIBOSOMAL SUBUNIT PROTEIN UL11M"/>
    <property type="match status" value="1"/>
</dbReference>
<dbReference type="Gene3D" id="3.30.1550.10">
    <property type="entry name" value="Ribosomal protein L11/L12, N-terminal domain"/>
    <property type="match status" value="1"/>
</dbReference>
<dbReference type="InterPro" id="IPR020785">
    <property type="entry name" value="Ribosomal_uL11_CS"/>
</dbReference>
<dbReference type="InterPro" id="IPR020783">
    <property type="entry name" value="Ribosomal_uL11_C"/>
</dbReference>
<keyword evidence="2 7" id="KW-0488">Methylation</keyword>
<dbReference type="FunFam" id="3.30.1550.10:FF:000001">
    <property type="entry name" value="50S ribosomal protein L11"/>
    <property type="match status" value="1"/>
</dbReference>
<dbReference type="SUPFAM" id="SSF54747">
    <property type="entry name" value="Ribosomal L11/L12e N-terminal domain"/>
    <property type="match status" value="1"/>
</dbReference>
<dbReference type="STRING" id="1888891.DSOL_1748"/>
<dbReference type="FunFam" id="1.10.10.250:FF:000001">
    <property type="entry name" value="50S ribosomal protein L11"/>
    <property type="match status" value="1"/>
</dbReference>
<dbReference type="GO" id="GO:0022625">
    <property type="term" value="C:cytosolic large ribosomal subunit"/>
    <property type="evidence" value="ECO:0007669"/>
    <property type="project" value="TreeGrafter"/>
</dbReference>
<dbReference type="GO" id="GO:0003735">
    <property type="term" value="F:structural constituent of ribosome"/>
    <property type="evidence" value="ECO:0007669"/>
    <property type="project" value="InterPro"/>
</dbReference>
<dbReference type="Proteomes" id="UP000186102">
    <property type="component" value="Unassembled WGS sequence"/>
</dbReference>
<dbReference type="InterPro" id="IPR000911">
    <property type="entry name" value="Ribosomal_uL11"/>
</dbReference>
<dbReference type="HAMAP" id="MF_00736">
    <property type="entry name" value="Ribosomal_uL11"/>
    <property type="match status" value="1"/>
</dbReference>
<dbReference type="EMBL" id="MLBF01000009">
    <property type="protein sequence ID" value="OLN32428.1"/>
    <property type="molecule type" value="Genomic_DNA"/>
</dbReference>
<dbReference type="NCBIfam" id="TIGR01632">
    <property type="entry name" value="L11_bact"/>
    <property type="match status" value="1"/>
</dbReference>
<comment type="function">
    <text evidence="7 9">Forms part of the ribosomal stalk which helps the ribosome interact with GTP-bound translation factors.</text>
</comment>
<evidence type="ECO:0000256" key="8">
    <source>
        <dbReference type="RuleBase" id="RU003978"/>
    </source>
</evidence>
<feature type="domain" description="Large ribosomal subunit protein uL11 N-terminal" evidence="11">
    <location>
        <begin position="9"/>
        <end position="66"/>
    </location>
</feature>
<dbReference type="SUPFAM" id="SSF46906">
    <property type="entry name" value="Ribosomal protein L11, C-terminal domain"/>
    <property type="match status" value="1"/>
</dbReference>
<evidence type="ECO:0000259" key="11">
    <source>
        <dbReference type="Pfam" id="PF03946"/>
    </source>
</evidence>
<dbReference type="InterPro" id="IPR036769">
    <property type="entry name" value="Ribosomal_uL11_C_sf"/>
</dbReference>
<dbReference type="OrthoDB" id="9802408at2"/>
<keyword evidence="6 7" id="KW-0687">Ribonucleoprotein</keyword>
<evidence type="ECO:0000313" key="12">
    <source>
        <dbReference type="EMBL" id="OLN32428.1"/>
    </source>
</evidence>
<dbReference type="CDD" id="cd00349">
    <property type="entry name" value="Ribosomal_L11"/>
    <property type="match status" value="1"/>
</dbReference>
<comment type="caution">
    <text evidence="12">The sequence shown here is derived from an EMBL/GenBank/DDBJ whole genome shotgun (WGS) entry which is preliminary data.</text>
</comment>
<evidence type="ECO:0000256" key="6">
    <source>
        <dbReference type="ARBA" id="ARBA00023274"/>
    </source>
</evidence>
<evidence type="ECO:0000256" key="9">
    <source>
        <dbReference type="RuleBase" id="RU003979"/>
    </source>
</evidence>
<accession>A0A1Q8QYJ0</accession>
<proteinExistence type="inferred from homology"/>
<dbReference type="Pfam" id="PF00298">
    <property type="entry name" value="Ribosomal_L11"/>
    <property type="match status" value="1"/>
</dbReference>
<evidence type="ECO:0000256" key="4">
    <source>
        <dbReference type="ARBA" id="ARBA00022884"/>
    </source>
</evidence>
<feature type="domain" description="Large ribosomal subunit protein uL11 C-terminal" evidence="10">
    <location>
        <begin position="71"/>
        <end position="139"/>
    </location>
</feature>
<evidence type="ECO:0000256" key="2">
    <source>
        <dbReference type="ARBA" id="ARBA00022481"/>
    </source>
</evidence>
<keyword evidence="4 7" id="KW-0694">RNA-binding</keyword>
<sequence>MAKKVIGLVKLAITAGKATPAPPVGPALGQHGVNIMAFCKEYNERTKDQAGLIIPVEITVYEDRSFTFITKTPPAAVLLKKAANINSGSSEPNRKKVASVPKSKVREIADIKMKDLNAASVEAAMRMIEGTARSMGINIVEG</sequence>
<comment type="PTM">
    <text evidence="7 9">One or more lysine residues are methylated.</text>
</comment>
<dbReference type="SMART" id="SM00649">
    <property type="entry name" value="RL11"/>
    <property type="match status" value="1"/>
</dbReference>
<comment type="similarity">
    <text evidence="1 7 8">Belongs to the universal ribosomal protein uL11 family.</text>
</comment>
<evidence type="ECO:0000259" key="10">
    <source>
        <dbReference type="Pfam" id="PF00298"/>
    </source>
</evidence>
<dbReference type="GO" id="GO:0070180">
    <property type="term" value="F:large ribosomal subunit rRNA binding"/>
    <property type="evidence" value="ECO:0007669"/>
    <property type="project" value="UniProtKB-UniRule"/>
</dbReference>
<keyword evidence="3 7" id="KW-0699">rRNA-binding</keyword>
<comment type="subunit">
    <text evidence="7">Part of the ribosomal stalk of the 50S ribosomal subunit. Interacts with L10 and the large rRNA to form the base of the stalk. L10 forms an elongated spine to which L12 dimers bind in a sequential fashion forming a multimeric L10(L12)X complex.</text>
</comment>
<evidence type="ECO:0000313" key="13">
    <source>
        <dbReference type="Proteomes" id="UP000186102"/>
    </source>
</evidence>
<dbReference type="RefSeq" id="WP_075364425.1">
    <property type="nucleotide sequence ID" value="NZ_MLBF01000009.1"/>
</dbReference>
<dbReference type="GO" id="GO:0006412">
    <property type="term" value="P:translation"/>
    <property type="evidence" value="ECO:0007669"/>
    <property type="project" value="UniProtKB-UniRule"/>
</dbReference>
<dbReference type="Pfam" id="PF03946">
    <property type="entry name" value="Ribosomal_L11_N"/>
    <property type="match status" value="1"/>
</dbReference>
<protein>
    <recommendedName>
        <fullName evidence="7">Large ribosomal subunit protein uL11</fullName>
    </recommendedName>
</protein>
<keyword evidence="5 7" id="KW-0689">Ribosomal protein</keyword>